<dbReference type="AlphaFoldDB" id="A0A3P1T6P5"/>
<comment type="caution">
    <text evidence="4">The sequence shown here is derived from an EMBL/GenBank/DDBJ whole genome shotgun (WGS) entry which is preliminary data.</text>
</comment>
<accession>A0A3P1T6P5</accession>
<gene>
    <name evidence="4" type="ORF">EII34_07950</name>
</gene>
<evidence type="ECO:0000256" key="2">
    <source>
        <dbReference type="SAM" id="SignalP"/>
    </source>
</evidence>
<evidence type="ECO:0000259" key="3">
    <source>
        <dbReference type="Pfam" id="PF00085"/>
    </source>
</evidence>
<feature type="signal peptide" evidence="2">
    <location>
        <begin position="1"/>
        <end position="22"/>
    </location>
</feature>
<dbReference type="Gene3D" id="3.40.30.10">
    <property type="entry name" value="Glutaredoxin"/>
    <property type="match status" value="1"/>
</dbReference>
<sequence length="157" mass="17136">MKKRLVPVAVTALITLAGCAGGSSGDAMSPAMTDGMSPSAMTTPSGAMTGKAMSSSFITHEEYESSRERYTDTTVVLFFNARWCPACRAITEELTTDPGRLPEKTTLVSVDYDEHTELRQRHGVTMQHTFVALDDQGQQVRRWTSTSTEALLKELQG</sequence>
<feature type="chain" id="PRO_5018257886" evidence="2">
    <location>
        <begin position="23"/>
        <end position="157"/>
    </location>
</feature>
<feature type="domain" description="Thioredoxin" evidence="3">
    <location>
        <begin position="58"/>
        <end position="153"/>
    </location>
</feature>
<keyword evidence="2" id="KW-0732">Signal</keyword>
<dbReference type="PROSITE" id="PS51257">
    <property type="entry name" value="PROKAR_LIPOPROTEIN"/>
    <property type="match status" value="1"/>
</dbReference>
<proteinExistence type="predicted"/>
<dbReference type="InterPro" id="IPR036249">
    <property type="entry name" value="Thioredoxin-like_sf"/>
</dbReference>
<dbReference type="SUPFAM" id="SSF52833">
    <property type="entry name" value="Thioredoxin-like"/>
    <property type="match status" value="1"/>
</dbReference>
<dbReference type="CDD" id="cd02947">
    <property type="entry name" value="TRX_family"/>
    <property type="match status" value="1"/>
</dbReference>
<reference evidence="4 5" key="1">
    <citation type="submission" date="2018-11" db="EMBL/GenBank/DDBJ databases">
        <title>Genomes From Bacteria Associated with the Canine Oral Cavity: a Test Case for Automated Genome-Based Taxonomic Assignment.</title>
        <authorList>
            <person name="Coil D.A."/>
            <person name="Jospin G."/>
            <person name="Darling A.E."/>
            <person name="Wallis C."/>
            <person name="Davis I.J."/>
            <person name="Harris S."/>
            <person name="Eisen J.A."/>
            <person name="Holcombe L.J."/>
            <person name="O'Flynn C."/>
        </authorList>
    </citation>
    <scope>NUCLEOTIDE SEQUENCE [LARGE SCALE GENOMIC DNA]</scope>
    <source>
        <strain evidence="4 5">OH887_COT-365</strain>
    </source>
</reference>
<dbReference type="InterPro" id="IPR013766">
    <property type="entry name" value="Thioredoxin_domain"/>
</dbReference>
<evidence type="ECO:0000313" key="5">
    <source>
        <dbReference type="Proteomes" id="UP000280819"/>
    </source>
</evidence>
<dbReference type="OrthoDB" id="9790194at2"/>
<organism evidence="4 5">
    <name type="scientific">Arachnia propionica</name>
    <dbReference type="NCBI Taxonomy" id="1750"/>
    <lineage>
        <taxon>Bacteria</taxon>
        <taxon>Bacillati</taxon>
        <taxon>Actinomycetota</taxon>
        <taxon>Actinomycetes</taxon>
        <taxon>Propionibacteriales</taxon>
        <taxon>Propionibacteriaceae</taxon>
        <taxon>Arachnia</taxon>
    </lineage>
</organism>
<feature type="compositionally biased region" description="Polar residues" evidence="1">
    <location>
        <begin position="39"/>
        <end position="53"/>
    </location>
</feature>
<evidence type="ECO:0000313" key="4">
    <source>
        <dbReference type="EMBL" id="RRD04855.1"/>
    </source>
</evidence>
<protein>
    <submittedName>
        <fullName evidence="4">Thioredoxin</fullName>
    </submittedName>
</protein>
<dbReference type="Proteomes" id="UP000280819">
    <property type="component" value="Unassembled WGS sequence"/>
</dbReference>
<dbReference type="RefSeq" id="WP_124844629.1">
    <property type="nucleotide sequence ID" value="NZ_RQZG01000008.1"/>
</dbReference>
<dbReference type="EMBL" id="RQZG01000008">
    <property type="protein sequence ID" value="RRD04855.1"/>
    <property type="molecule type" value="Genomic_DNA"/>
</dbReference>
<evidence type="ECO:0000256" key="1">
    <source>
        <dbReference type="SAM" id="MobiDB-lite"/>
    </source>
</evidence>
<feature type="region of interest" description="Disordered" evidence="1">
    <location>
        <begin position="23"/>
        <end position="53"/>
    </location>
</feature>
<dbReference type="Pfam" id="PF00085">
    <property type="entry name" value="Thioredoxin"/>
    <property type="match status" value="1"/>
</dbReference>
<name>A0A3P1T6P5_9ACTN</name>